<evidence type="ECO:0000256" key="6">
    <source>
        <dbReference type="ARBA" id="ARBA00061982"/>
    </source>
</evidence>
<feature type="transmembrane region" description="Helical" evidence="9">
    <location>
        <begin position="33"/>
        <end position="53"/>
    </location>
</feature>
<dbReference type="Proteomes" id="UP000038204">
    <property type="component" value="Unassembled WGS sequence"/>
</dbReference>
<dbReference type="Pfam" id="PF00210">
    <property type="entry name" value="Ferritin"/>
    <property type="match status" value="1"/>
</dbReference>
<keyword evidence="5 7" id="KW-0408">Iron</keyword>
<dbReference type="CDD" id="cd01055">
    <property type="entry name" value="Nonheme_Ferritin"/>
    <property type="match status" value="1"/>
</dbReference>
<evidence type="ECO:0000256" key="2">
    <source>
        <dbReference type="ARBA" id="ARBA00022434"/>
    </source>
</evidence>
<gene>
    <name evidence="11" type="primary">ftnA</name>
    <name evidence="11" type="ORF">ERS008667_00306</name>
</gene>
<evidence type="ECO:0000256" key="1">
    <source>
        <dbReference type="ARBA" id="ARBA00006950"/>
    </source>
</evidence>
<dbReference type="NCBIfam" id="NF007638">
    <property type="entry name" value="PRK10304.1"/>
    <property type="match status" value="1"/>
</dbReference>
<dbReference type="AlphaFoldDB" id="A0A0T9NVP3"/>
<dbReference type="EMBL" id="CQBK01000002">
    <property type="protein sequence ID" value="CNH32610.1"/>
    <property type="molecule type" value="Genomic_DNA"/>
</dbReference>
<feature type="binding site" evidence="7">
    <location>
        <position position="79"/>
    </location>
    <ligand>
        <name>Fe cation</name>
        <dbReference type="ChEBI" id="CHEBI:24875"/>
        <label>1</label>
    </ligand>
</feature>
<dbReference type="GO" id="GO:0005829">
    <property type="term" value="C:cytosol"/>
    <property type="evidence" value="ECO:0007669"/>
    <property type="project" value="TreeGrafter"/>
</dbReference>
<evidence type="ECO:0000256" key="9">
    <source>
        <dbReference type="SAM" id="Phobius"/>
    </source>
</evidence>
<feature type="binding site" evidence="7">
    <location>
        <position position="112"/>
    </location>
    <ligand>
        <name>Fe cation</name>
        <dbReference type="ChEBI" id="CHEBI:24875"/>
        <label>1</label>
    </ligand>
</feature>
<dbReference type="GO" id="GO:0006826">
    <property type="term" value="P:iron ion transport"/>
    <property type="evidence" value="ECO:0007669"/>
    <property type="project" value="InterPro"/>
</dbReference>
<dbReference type="InterPro" id="IPR009040">
    <property type="entry name" value="Ferritin-like_diiron"/>
</dbReference>
<dbReference type="PROSITE" id="PS50905">
    <property type="entry name" value="FERRITIN_LIKE"/>
    <property type="match status" value="1"/>
</dbReference>
<dbReference type="Gene3D" id="1.20.1260.10">
    <property type="match status" value="1"/>
</dbReference>
<reference evidence="11 12" key="1">
    <citation type="submission" date="2015-03" db="EMBL/GenBank/DDBJ databases">
        <authorList>
            <person name="Murphy D."/>
        </authorList>
    </citation>
    <scope>NUCLEOTIDE SEQUENCE [LARGE SCALE GENOMIC DNA]</scope>
    <source>
        <strain evidence="11 12">Y233</strain>
    </source>
</reference>
<dbReference type="EC" id="1.16.3.2" evidence="8"/>
<dbReference type="GO" id="GO:0008199">
    <property type="term" value="F:ferric iron binding"/>
    <property type="evidence" value="ECO:0007669"/>
    <property type="project" value="InterPro"/>
</dbReference>
<comment type="subcellular location">
    <subcellularLocation>
        <location evidence="8">Cytoplasm</location>
    </subcellularLocation>
</comment>
<evidence type="ECO:0000259" key="10">
    <source>
        <dbReference type="PROSITE" id="PS50905"/>
    </source>
</evidence>
<name>A0A0T9NVP3_9GAMM</name>
<dbReference type="GO" id="GO:0004322">
    <property type="term" value="F:ferroxidase activity"/>
    <property type="evidence" value="ECO:0007669"/>
    <property type="project" value="TreeGrafter"/>
</dbReference>
<sequence>MMLWYLFSLIFIVYLQLDINKLNYLCLLINNNVNRVFLFCFYLGIIHQVNYFLPMLKSKGIIMLKKEMAQKLNEQLNLEFYSANLYLQMSAWCSDKGFEGAAAFLKKHSQEEMQHMERLFEYLSGTGSMPILGTITAPPVDFTSLADVFKLTYEHEQLITTQINELAHVAMTTHDYSTFNFLQWYVAEQHEEEKLFKSILDKLALVGNSGNSLFFVDKDLKTMAAQGYTSA</sequence>
<organism evidence="11 12">
    <name type="scientific">Yersinia similis</name>
    <dbReference type="NCBI Taxonomy" id="367190"/>
    <lineage>
        <taxon>Bacteria</taxon>
        <taxon>Pseudomonadati</taxon>
        <taxon>Pseudomonadota</taxon>
        <taxon>Gammaproteobacteria</taxon>
        <taxon>Enterobacterales</taxon>
        <taxon>Yersiniaceae</taxon>
        <taxon>Yersinia</taxon>
    </lineage>
</organism>
<dbReference type="InterPro" id="IPR008331">
    <property type="entry name" value="Ferritin_DPS_dom"/>
</dbReference>
<comment type="catalytic activity">
    <reaction evidence="8">
        <text>4 Fe(2+) + O2 + 6 H2O = 4 iron(III) oxide-hydroxide + 12 H(+)</text>
        <dbReference type="Rhea" id="RHEA:11972"/>
        <dbReference type="ChEBI" id="CHEBI:15377"/>
        <dbReference type="ChEBI" id="CHEBI:15378"/>
        <dbReference type="ChEBI" id="CHEBI:15379"/>
        <dbReference type="ChEBI" id="CHEBI:29033"/>
        <dbReference type="ChEBI" id="CHEBI:78619"/>
        <dbReference type="EC" id="1.16.3.2"/>
    </reaction>
</comment>
<comment type="similarity">
    <text evidence="1 8">Belongs to the ferritin family. Prokaryotic subfamily.</text>
</comment>
<dbReference type="GO" id="GO:0042802">
    <property type="term" value="F:identical protein binding"/>
    <property type="evidence" value="ECO:0007669"/>
    <property type="project" value="UniProtKB-ARBA"/>
</dbReference>
<dbReference type="InterPro" id="IPR009078">
    <property type="entry name" value="Ferritin-like_SF"/>
</dbReference>
<feature type="binding site" evidence="7">
    <location>
        <position position="115"/>
    </location>
    <ligand>
        <name>Fe cation</name>
        <dbReference type="ChEBI" id="CHEBI:24875"/>
        <label>1</label>
    </ligand>
</feature>
<dbReference type="InterPro" id="IPR012347">
    <property type="entry name" value="Ferritin-like"/>
</dbReference>
<feature type="binding site" evidence="7">
    <location>
        <position position="189"/>
    </location>
    <ligand>
        <name>Fe cation</name>
        <dbReference type="ChEBI" id="CHEBI:24875"/>
        <label>1</label>
    </ligand>
</feature>
<comment type="subunit">
    <text evidence="6">Homooligomer of 24 subunits that assemble into a spherical protein shell (12 +/- 1 nM diameter) that can sequester at least 2000 iron atoms.</text>
</comment>
<evidence type="ECO:0000256" key="3">
    <source>
        <dbReference type="ARBA" id="ARBA00022723"/>
    </source>
</evidence>
<dbReference type="GO" id="GO:0008198">
    <property type="term" value="F:ferrous iron binding"/>
    <property type="evidence" value="ECO:0007669"/>
    <property type="project" value="TreeGrafter"/>
</dbReference>
<evidence type="ECO:0000256" key="5">
    <source>
        <dbReference type="ARBA" id="ARBA00023004"/>
    </source>
</evidence>
<dbReference type="InterPro" id="IPR001519">
    <property type="entry name" value="Ferritin"/>
</dbReference>
<dbReference type="GO" id="GO:0006879">
    <property type="term" value="P:intracellular iron ion homeostasis"/>
    <property type="evidence" value="ECO:0007669"/>
    <property type="project" value="UniProtKB-KW"/>
</dbReference>
<dbReference type="PANTHER" id="PTHR11431">
    <property type="entry name" value="FERRITIN"/>
    <property type="match status" value="1"/>
</dbReference>
<keyword evidence="9" id="KW-0472">Membrane</keyword>
<keyword evidence="2 8" id="KW-0409">Iron storage</keyword>
<keyword evidence="9" id="KW-0812">Transmembrane</keyword>
<dbReference type="FunFam" id="1.20.1260.10:FF:000001">
    <property type="entry name" value="Non-heme ferritin"/>
    <property type="match status" value="1"/>
</dbReference>
<evidence type="ECO:0000313" key="12">
    <source>
        <dbReference type="Proteomes" id="UP000038204"/>
    </source>
</evidence>
<dbReference type="SUPFAM" id="SSF47240">
    <property type="entry name" value="Ferritin-like"/>
    <property type="match status" value="1"/>
</dbReference>
<comment type="function">
    <text evidence="8">Iron-storage protein.</text>
</comment>
<keyword evidence="3 7" id="KW-0479">Metal-binding</keyword>
<evidence type="ECO:0000256" key="7">
    <source>
        <dbReference type="PIRSR" id="PIRSR601519-1"/>
    </source>
</evidence>
<protein>
    <recommendedName>
        <fullName evidence="8">Ferritin</fullName>
        <ecNumber evidence="8">1.16.3.2</ecNumber>
    </recommendedName>
</protein>
<evidence type="ECO:0000256" key="8">
    <source>
        <dbReference type="RuleBase" id="RU361145"/>
    </source>
</evidence>
<evidence type="ECO:0000313" key="11">
    <source>
        <dbReference type="EMBL" id="CNH32610.1"/>
    </source>
</evidence>
<keyword evidence="9" id="KW-1133">Transmembrane helix</keyword>
<feature type="domain" description="Ferritin-like diiron" evidence="10">
    <location>
        <begin position="62"/>
        <end position="207"/>
    </location>
</feature>
<proteinExistence type="inferred from homology"/>
<dbReference type="PANTHER" id="PTHR11431:SF127">
    <property type="entry name" value="BACTERIAL NON-HEME FERRITIN"/>
    <property type="match status" value="1"/>
</dbReference>
<dbReference type="InterPro" id="IPR041719">
    <property type="entry name" value="Ferritin_prok"/>
</dbReference>
<feature type="binding site" evidence="7">
    <location>
        <position position="156"/>
    </location>
    <ligand>
        <name>Fe cation</name>
        <dbReference type="ChEBI" id="CHEBI:24875"/>
        <label>1</label>
    </ligand>
</feature>
<keyword evidence="8" id="KW-0963">Cytoplasm</keyword>
<accession>A0A0T9NVP3</accession>
<keyword evidence="4 11" id="KW-0560">Oxidoreductase</keyword>
<evidence type="ECO:0000256" key="4">
    <source>
        <dbReference type="ARBA" id="ARBA00023002"/>
    </source>
</evidence>